<dbReference type="InterPro" id="IPR053158">
    <property type="entry name" value="CapK_Type1_Caps_Biosynth"/>
</dbReference>
<comment type="caution">
    <text evidence="1">The sequence shown here is derived from an EMBL/GenBank/DDBJ whole genome shotgun (WGS) entry which is preliminary data.</text>
</comment>
<proteinExistence type="predicted"/>
<organism evidence="1 2">
    <name type="scientific">Planococcus chinensis</name>
    <dbReference type="NCBI Taxonomy" id="272917"/>
    <lineage>
        <taxon>Bacteria</taxon>
        <taxon>Bacillati</taxon>
        <taxon>Bacillota</taxon>
        <taxon>Bacilli</taxon>
        <taxon>Bacillales</taxon>
        <taxon>Caryophanaceae</taxon>
        <taxon>Planococcus</taxon>
    </lineage>
</organism>
<dbReference type="Gene3D" id="3.40.50.12780">
    <property type="entry name" value="N-terminal domain of ligase-like"/>
    <property type="match status" value="1"/>
</dbReference>
<keyword evidence="2" id="KW-1185">Reference proteome</keyword>
<gene>
    <name evidence="1" type="ORF">ACFSDB_04375</name>
</gene>
<name>A0ABW4QF33_9BACL</name>
<evidence type="ECO:0000313" key="1">
    <source>
        <dbReference type="EMBL" id="MFD1862150.1"/>
    </source>
</evidence>
<keyword evidence="1" id="KW-0436">Ligase</keyword>
<dbReference type="Proteomes" id="UP001597273">
    <property type="component" value="Unassembled WGS sequence"/>
</dbReference>
<dbReference type="InterPro" id="IPR042099">
    <property type="entry name" value="ANL_N_sf"/>
</dbReference>
<dbReference type="GO" id="GO:0016874">
    <property type="term" value="F:ligase activity"/>
    <property type="evidence" value="ECO:0007669"/>
    <property type="project" value="UniProtKB-KW"/>
</dbReference>
<accession>A0ABW4QF33</accession>
<dbReference type="PANTHER" id="PTHR36932:SF1">
    <property type="entry name" value="CAPSULAR POLYSACCHARIDE BIOSYNTHESIS PROTEIN"/>
    <property type="match status" value="1"/>
</dbReference>
<evidence type="ECO:0000313" key="2">
    <source>
        <dbReference type="Proteomes" id="UP001597273"/>
    </source>
</evidence>
<protein>
    <submittedName>
        <fullName evidence="1">Phenylacetate--CoA ligase family protein</fullName>
    </submittedName>
</protein>
<reference evidence="2" key="1">
    <citation type="journal article" date="2019" name="Int. J. Syst. Evol. Microbiol.">
        <title>The Global Catalogue of Microorganisms (GCM) 10K type strain sequencing project: providing services to taxonomists for standard genome sequencing and annotation.</title>
        <authorList>
            <consortium name="The Broad Institute Genomics Platform"/>
            <consortium name="The Broad Institute Genome Sequencing Center for Infectious Disease"/>
            <person name="Wu L."/>
            <person name="Ma J."/>
        </authorList>
    </citation>
    <scope>NUCLEOTIDE SEQUENCE [LARGE SCALE GENOMIC DNA]</scope>
    <source>
        <strain evidence="2">CGMCC 1.15475</strain>
    </source>
</reference>
<dbReference type="EMBL" id="JBHUFW010000004">
    <property type="protein sequence ID" value="MFD1862150.1"/>
    <property type="molecule type" value="Genomic_DNA"/>
</dbReference>
<dbReference type="RefSeq" id="WP_204890806.1">
    <property type="nucleotide sequence ID" value="NZ_JBHUFW010000004.1"/>
</dbReference>
<dbReference type="PANTHER" id="PTHR36932">
    <property type="entry name" value="CAPSULAR POLYSACCHARIDE BIOSYNTHESIS PROTEIN"/>
    <property type="match status" value="1"/>
</dbReference>
<sequence>MRELPMKIYDNSPIYLQNLLTTIEGYRKTKSRYGHIYFEFLRALGNRSDSDKAAGRTHQQEEMQKLIAYAVDRSPFYQEFYKGIDLESIRTVEDLKKLPVLEMDMLQKNIASFYTLPESAAVVSYILDHSGMPLKFLITKEDMQRHMAFLDFFKNRHGATNLEMKRASFSSNRFIPKRQRKKVYWRDNHSAKQRLYSSYYCNEKNAGAYVENLDTYKPDFIDGLPSAICELAKYINQNKIILSFQPIAIFTTEEKLTPECRKEIEAAFDSPVHHHFAFTEGAPFIAECAKGKMHYNPGSGIIEATEDKEMIITGFNTYGTPLIRYKTGERIDLAIEEERCACGSAHPVLRQLQGREEDFLQSQSRGKFTALYMSMAGSSFSSAIRKIQFSQTEPDAIDVMIEAAESYTAAMTESIQEELVYIFGEDMKYHIRIVEEIPPNKKNKFRLVINNVN</sequence>